<keyword evidence="3" id="KW-1185">Reference proteome</keyword>
<protein>
    <submittedName>
        <fullName evidence="2">Predicted protein</fullName>
    </submittedName>
</protein>
<sequence length="108" mass="11763">MLTHDGDDVAAAAEMVWTDAGGAGGTPWVEAFGTRETAAKWREGAVMDAFEEEEEEDGGERKASLMRHVVDFSGRVLEPALRRVDVRKEKEANGPPSKTPSTRGVVYE</sequence>
<dbReference type="AlphaFoldDB" id="C1N108"/>
<name>C1N108_MICPC</name>
<feature type="region of interest" description="Disordered" evidence="1">
    <location>
        <begin position="86"/>
        <end position="108"/>
    </location>
</feature>
<gene>
    <name evidence="2" type="ORF">MICPUCDRAFT_51217</name>
</gene>
<dbReference type="Proteomes" id="UP000001876">
    <property type="component" value="Unassembled WGS sequence"/>
</dbReference>
<dbReference type="KEGG" id="mpp:MICPUCDRAFT_51217"/>
<proteinExistence type="predicted"/>
<evidence type="ECO:0000313" key="2">
    <source>
        <dbReference type="EMBL" id="EEH54355.1"/>
    </source>
</evidence>
<reference evidence="2 3" key="1">
    <citation type="journal article" date="2009" name="Science">
        <title>Green evolution and dynamic adaptations revealed by genomes of the marine picoeukaryotes Micromonas.</title>
        <authorList>
            <person name="Worden A.Z."/>
            <person name="Lee J.H."/>
            <person name="Mock T."/>
            <person name="Rouze P."/>
            <person name="Simmons M.P."/>
            <person name="Aerts A.L."/>
            <person name="Allen A.E."/>
            <person name="Cuvelier M.L."/>
            <person name="Derelle E."/>
            <person name="Everett M.V."/>
            <person name="Foulon E."/>
            <person name="Grimwood J."/>
            <person name="Gundlach H."/>
            <person name="Henrissat B."/>
            <person name="Napoli C."/>
            <person name="McDonald S.M."/>
            <person name="Parker M.S."/>
            <person name="Rombauts S."/>
            <person name="Salamov A."/>
            <person name="Von Dassow P."/>
            <person name="Badger J.H."/>
            <person name="Coutinho P.M."/>
            <person name="Demir E."/>
            <person name="Dubchak I."/>
            <person name="Gentemann C."/>
            <person name="Eikrem W."/>
            <person name="Gready J.E."/>
            <person name="John U."/>
            <person name="Lanier W."/>
            <person name="Lindquist E.A."/>
            <person name="Lucas S."/>
            <person name="Mayer K.F."/>
            <person name="Moreau H."/>
            <person name="Not F."/>
            <person name="Otillar R."/>
            <person name="Panaud O."/>
            <person name="Pangilinan J."/>
            <person name="Paulsen I."/>
            <person name="Piegu B."/>
            <person name="Poliakov A."/>
            <person name="Robbens S."/>
            <person name="Schmutz J."/>
            <person name="Toulza E."/>
            <person name="Wyss T."/>
            <person name="Zelensky A."/>
            <person name="Zhou K."/>
            <person name="Armbrust E.V."/>
            <person name="Bhattacharya D."/>
            <person name="Goodenough U.W."/>
            <person name="Van de Peer Y."/>
            <person name="Grigoriev I.V."/>
        </authorList>
    </citation>
    <scope>NUCLEOTIDE SEQUENCE [LARGE SCALE GENOMIC DNA]</scope>
    <source>
        <strain evidence="2 3">CCMP1545</strain>
    </source>
</reference>
<dbReference type="GeneID" id="9686930"/>
<dbReference type="EMBL" id="GG663744">
    <property type="protein sequence ID" value="EEH54355.1"/>
    <property type="molecule type" value="Genomic_DNA"/>
</dbReference>
<evidence type="ECO:0000256" key="1">
    <source>
        <dbReference type="SAM" id="MobiDB-lite"/>
    </source>
</evidence>
<accession>C1N108</accession>
<dbReference type="RefSeq" id="XP_003061725.1">
    <property type="nucleotide sequence ID" value="XM_003061679.1"/>
</dbReference>
<organism evidence="3">
    <name type="scientific">Micromonas pusilla (strain CCMP1545)</name>
    <name type="common">Picoplanktonic green alga</name>
    <dbReference type="NCBI Taxonomy" id="564608"/>
    <lineage>
        <taxon>Eukaryota</taxon>
        <taxon>Viridiplantae</taxon>
        <taxon>Chlorophyta</taxon>
        <taxon>Mamiellophyceae</taxon>
        <taxon>Mamiellales</taxon>
        <taxon>Mamiellaceae</taxon>
        <taxon>Micromonas</taxon>
    </lineage>
</organism>
<evidence type="ECO:0000313" key="3">
    <source>
        <dbReference type="Proteomes" id="UP000001876"/>
    </source>
</evidence>